<accession>A0ABR2KIQ5</accession>
<evidence type="ECO:0000313" key="1">
    <source>
        <dbReference type="EMBL" id="KAK8890966.1"/>
    </source>
</evidence>
<reference evidence="1 2" key="1">
    <citation type="submission" date="2024-04" db="EMBL/GenBank/DDBJ databases">
        <title>Tritrichomonas musculus Genome.</title>
        <authorList>
            <person name="Alves-Ferreira E."/>
            <person name="Grigg M."/>
            <person name="Lorenzi H."/>
            <person name="Galac M."/>
        </authorList>
    </citation>
    <scope>NUCLEOTIDE SEQUENCE [LARGE SCALE GENOMIC DNA]</scope>
    <source>
        <strain evidence="1 2">EAF2021</strain>
    </source>
</reference>
<name>A0ABR2KIQ5_9EUKA</name>
<evidence type="ECO:0000313" key="2">
    <source>
        <dbReference type="Proteomes" id="UP001470230"/>
    </source>
</evidence>
<gene>
    <name evidence="1" type="ORF">M9Y10_028167</name>
</gene>
<organism evidence="1 2">
    <name type="scientific">Tritrichomonas musculus</name>
    <dbReference type="NCBI Taxonomy" id="1915356"/>
    <lineage>
        <taxon>Eukaryota</taxon>
        <taxon>Metamonada</taxon>
        <taxon>Parabasalia</taxon>
        <taxon>Tritrichomonadida</taxon>
        <taxon>Tritrichomonadidae</taxon>
        <taxon>Tritrichomonas</taxon>
    </lineage>
</organism>
<keyword evidence="2" id="KW-1185">Reference proteome</keyword>
<comment type="caution">
    <text evidence="1">The sequence shown here is derived from an EMBL/GenBank/DDBJ whole genome shotgun (WGS) entry which is preliminary data.</text>
</comment>
<protein>
    <submittedName>
        <fullName evidence="1">Uncharacterized protein</fullName>
    </submittedName>
</protein>
<dbReference type="Proteomes" id="UP001470230">
    <property type="component" value="Unassembled WGS sequence"/>
</dbReference>
<sequence>MDHNNQNQQNENFRYKDDSDNYQEEDFMDQLINSNDFDDFDDFGFFANENESSIYDQFSYEQKKETTENHNDYQSLLKIQENNRQVINPDQFQNFEYTNHSYMQQNQNYSCHYTIKNLRKKSISAQAANKKNAPNDRTGSAFGIYCFLSLKGAAEQFRKDFNRICGKTRIQKKIVRDLHNIICRSIDLRKMSRDEYRSINTYFVHFVNNRAQIIWAIHEFLEKNPEYRNSILHSNKNHF</sequence>
<proteinExistence type="predicted"/>
<dbReference type="EMBL" id="JAPFFF010000004">
    <property type="protein sequence ID" value="KAK8890966.1"/>
    <property type="molecule type" value="Genomic_DNA"/>
</dbReference>